<organism evidence="2 3">
    <name type="scientific">Drosophila navojoa</name>
    <name type="common">Fruit fly</name>
    <dbReference type="NCBI Taxonomy" id="7232"/>
    <lineage>
        <taxon>Eukaryota</taxon>
        <taxon>Metazoa</taxon>
        <taxon>Ecdysozoa</taxon>
        <taxon>Arthropoda</taxon>
        <taxon>Hexapoda</taxon>
        <taxon>Insecta</taxon>
        <taxon>Pterygota</taxon>
        <taxon>Neoptera</taxon>
        <taxon>Endopterygota</taxon>
        <taxon>Diptera</taxon>
        <taxon>Brachycera</taxon>
        <taxon>Muscomorpha</taxon>
        <taxon>Ephydroidea</taxon>
        <taxon>Drosophilidae</taxon>
        <taxon>Drosophila</taxon>
    </lineage>
</organism>
<dbReference type="OMA" id="KNIRYQR"/>
<name>A0A484B399_DRONA</name>
<dbReference type="OrthoDB" id="7859776at2759"/>
<dbReference type="AlphaFoldDB" id="A0A484B399"/>
<evidence type="ECO:0000313" key="2">
    <source>
        <dbReference type="EMBL" id="TDG43119.1"/>
    </source>
</evidence>
<gene>
    <name evidence="2" type="ORF">AWZ03_010459</name>
</gene>
<dbReference type="Proteomes" id="UP000295192">
    <property type="component" value="Unassembled WGS sequence"/>
</dbReference>
<feature type="compositionally biased region" description="Basic and acidic residues" evidence="1">
    <location>
        <begin position="110"/>
        <end position="126"/>
    </location>
</feature>
<keyword evidence="3" id="KW-1185">Reference proteome</keyword>
<accession>A0A484B399</accession>
<feature type="region of interest" description="Disordered" evidence="1">
    <location>
        <begin position="101"/>
        <end position="126"/>
    </location>
</feature>
<evidence type="ECO:0000313" key="3">
    <source>
        <dbReference type="Proteomes" id="UP000295192"/>
    </source>
</evidence>
<proteinExistence type="predicted"/>
<comment type="caution">
    <text evidence="2">The sequence shown here is derived from an EMBL/GenBank/DDBJ whole genome shotgun (WGS) entry which is preliminary data.</text>
</comment>
<sequence length="126" mass="15149">MADKTSDERFKMLNSRKLELPLDEYYKQHVRQNLPNLSSSIKGTRNANCVFDTNVMDLTLDEYYEQFVLPKLKLQEQKELAERRRKQFQRTHFFGPRYLEQHKQKAARALPEDLKSKTQDKERKTI</sequence>
<protein>
    <submittedName>
        <fullName evidence="2">Uncharacterized protein</fullName>
    </submittedName>
</protein>
<evidence type="ECO:0000256" key="1">
    <source>
        <dbReference type="SAM" id="MobiDB-lite"/>
    </source>
</evidence>
<dbReference type="EMBL" id="LSRL02000176">
    <property type="protein sequence ID" value="TDG43119.1"/>
    <property type="molecule type" value="Genomic_DNA"/>
</dbReference>
<reference evidence="2 3" key="1">
    <citation type="journal article" date="2019" name="J. Hered.">
        <title>An Improved Genome Assembly for Drosophila navojoa, the Basal Species in the mojavensis Cluster.</title>
        <authorList>
            <person name="Vanderlinde T."/>
            <person name="Dupim E.G."/>
            <person name="Nazario-Yepiz N.O."/>
            <person name="Carvalho A.B."/>
        </authorList>
    </citation>
    <scope>NUCLEOTIDE SEQUENCE [LARGE SCALE GENOMIC DNA]</scope>
    <source>
        <strain evidence="2">Navoj_Jal97</strain>
        <tissue evidence="2">Whole organism</tissue>
    </source>
</reference>